<evidence type="ECO:0008006" key="5">
    <source>
        <dbReference type="Google" id="ProtNLM"/>
    </source>
</evidence>
<keyword evidence="2" id="KW-0732">Signal</keyword>
<evidence type="ECO:0000313" key="3">
    <source>
        <dbReference type="EMBL" id="GAA2408463.1"/>
    </source>
</evidence>
<proteinExistence type="predicted"/>
<evidence type="ECO:0000256" key="1">
    <source>
        <dbReference type="SAM" id="MobiDB-lite"/>
    </source>
</evidence>
<feature type="compositionally biased region" description="Polar residues" evidence="1">
    <location>
        <begin position="93"/>
        <end position="112"/>
    </location>
</feature>
<evidence type="ECO:0000313" key="4">
    <source>
        <dbReference type="Proteomes" id="UP001501231"/>
    </source>
</evidence>
<comment type="caution">
    <text evidence="3">The sequence shown here is derived from an EMBL/GenBank/DDBJ whole genome shotgun (WGS) entry which is preliminary data.</text>
</comment>
<dbReference type="EMBL" id="BAAARW010000005">
    <property type="protein sequence ID" value="GAA2408463.1"/>
    <property type="molecule type" value="Genomic_DNA"/>
</dbReference>
<organism evidence="3 4">
    <name type="scientific">Actinomadura vinacea</name>
    <dbReference type="NCBI Taxonomy" id="115336"/>
    <lineage>
        <taxon>Bacteria</taxon>
        <taxon>Bacillati</taxon>
        <taxon>Actinomycetota</taxon>
        <taxon>Actinomycetes</taxon>
        <taxon>Streptosporangiales</taxon>
        <taxon>Thermomonosporaceae</taxon>
        <taxon>Actinomadura</taxon>
    </lineage>
</organism>
<reference evidence="3 4" key="1">
    <citation type="journal article" date="2019" name="Int. J. Syst. Evol. Microbiol.">
        <title>The Global Catalogue of Microorganisms (GCM) 10K type strain sequencing project: providing services to taxonomists for standard genome sequencing and annotation.</title>
        <authorList>
            <consortium name="The Broad Institute Genomics Platform"/>
            <consortium name="The Broad Institute Genome Sequencing Center for Infectious Disease"/>
            <person name="Wu L."/>
            <person name="Ma J."/>
        </authorList>
    </citation>
    <scope>NUCLEOTIDE SEQUENCE [LARGE SCALE GENOMIC DNA]</scope>
    <source>
        <strain evidence="3 4">JCM 3325</strain>
    </source>
</reference>
<dbReference type="InterPro" id="IPR011024">
    <property type="entry name" value="G_crystallin-like"/>
</dbReference>
<gene>
    <name evidence="3" type="ORF">GCM10010191_16260</name>
</gene>
<sequence>MRRLHKALAVTGGLTVLALGLSAPPAQAASCRSGYVCMWEDPNYSGSLYVEQPNQNGRYEIDGFNGDNEISSVINNTGKCIVLHANDGWTGRTHSIQKSGSASQRPNLQLNGYDNEAESYGIHNTGC</sequence>
<evidence type="ECO:0000256" key="2">
    <source>
        <dbReference type="SAM" id="SignalP"/>
    </source>
</evidence>
<dbReference type="RefSeq" id="WP_344587972.1">
    <property type="nucleotide sequence ID" value="NZ_BAAARW010000005.1"/>
</dbReference>
<dbReference type="SUPFAM" id="SSF49695">
    <property type="entry name" value="gamma-Crystallin-like"/>
    <property type="match status" value="1"/>
</dbReference>
<keyword evidence="4" id="KW-1185">Reference proteome</keyword>
<dbReference type="Proteomes" id="UP001501231">
    <property type="component" value="Unassembled WGS sequence"/>
</dbReference>
<protein>
    <recommendedName>
        <fullName evidence="5">Peptidase inhibitor family I36</fullName>
    </recommendedName>
</protein>
<dbReference type="Gene3D" id="2.60.20.10">
    <property type="entry name" value="Crystallins"/>
    <property type="match status" value="1"/>
</dbReference>
<name>A0ABN3IM47_9ACTN</name>
<dbReference type="Pfam" id="PF03995">
    <property type="entry name" value="Inhibitor_I36"/>
    <property type="match status" value="1"/>
</dbReference>
<feature type="region of interest" description="Disordered" evidence="1">
    <location>
        <begin position="93"/>
        <end position="114"/>
    </location>
</feature>
<accession>A0ABN3IM47</accession>
<feature type="signal peptide" evidence="2">
    <location>
        <begin position="1"/>
        <end position="28"/>
    </location>
</feature>
<feature type="chain" id="PRO_5045359564" description="Peptidase inhibitor family I36" evidence="2">
    <location>
        <begin position="29"/>
        <end position="127"/>
    </location>
</feature>